<protein>
    <submittedName>
        <fullName evidence="3">Uncharacterized protein</fullName>
    </submittedName>
</protein>
<accession>E3J734</accession>
<evidence type="ECO:0000256" key="1">
    <source>
        <dbReference type="SAM" id="MobiDB-lite"/>
    </source>
</evidence>
<feature type="transmembrane region" description="Helical" evidence="2">
    <location>
        <begin position="35"/>
        <end position="68"/>
    </location>
</feature>
<keyword evidence="2" id="KW-1133">Transmembrane helix</keyword>
<dbReference type="STRING" id="298654.FraEuI1c_6417"/>
<gene>
    <name evidence="3" type="ordered locus">FraEuI1c_6417</name>
</gene>
<keyword evidence="2" id="KW-0472">Membrane</keyword>
<feature type="compositionally biased region" description="Basic residues" evidence="1">
    <location>
        <begin position="1"/>
        <end position="16"/>
    </location>
</feature>
<feature type="region of interest" description="Disordered" evidence="1">
    <location>
        <begin position="1"/>
        <end position="26"/>
    </location>
</feature>
<dbReference type="InParanoid" id="E3J734"/>
<dbReference type="EMBL" id="CP002299">
    <property type="protein sequence ID" value="ADP84398.1"/>
    <property type="molecule type" value="Genomic_DNA"/>
</dbReference>
<name>E3J734_PSEI1</name>
<keyword evidence="2" id="KW-0812">Transmembrane</keyword>
<evidence type="ECO:0000313" key="3">
    <source>
        <dbReference type="EMBL" id="ADP84398.1"/>
    </source>
</evidence>
<organism evidence="3 4">
    <name type="scientific">Pseudofrankia inefficax (strain DSM 45817 / CECT 9037 / DDB 130130 / EuI1c)</name>
    <name type="common">Frankia inefficax</name>
    <dbReference type="NCBI Taxonomy" id="298654"/>
    <lineage>
        <taxon>Bacteria</taxon>
        <taxon>Bacillati</taxon>
        <taxon>Actinomycetota</taxon>
        <taxon>Actinomycetes</taxon>
        <taxon>Frankiales</taxon>
        <taxon>Frankiaceae</taxon>
        <taxon>Pseudofrankia</taxon>
    </lineage>
</organism>
<dbReference type="AlphaFoldDB" id="E3J734"/>
<proteinExistence type="predicted"/>
<evidence type="ECO:0000256" key="2">
    <source>
        <dbReference type="SAM" id="Phobius"/>
    </source>
</evidence>
<sequence>MHARLPGRRPGRHAPTGRRSGAASADADGRPVIRILAALAVLAVLLPLPGVALALVVLAATVAVGAFARWSYRADPPVWRSPGPNWSGRFV</sequence>
<keyword evidence="4" id="KW-1185">Reference proteome</keyword>
<dbReference type="Proteomes" id="UP000002484">
    <property type="component" value="Chromosome"/>
</dbReference>
<dbReference type="HOGENOM" id="CLU_2422668_0_0_11"/>
<reference evidence="3 4" key="1">
    <citation type="submission" date="2010-10" db="EMBL/GenBank/DDBJ databases">
        <title>Complete sequence of Frankia sp. EuI1c.</title>
        <authorList>
            <consortium name="US DOE Joint Genome Institute"/>
            <person name="Lucas S."/>
            <person name="Copeland A."/>
            <person name="Lapidus A."/>
            <person name="Cheng J.-F."/>
            <person name="Bruce D."/>
            <person name="Goodwin L."/>
            <person name="Pitluck S."/>
            <person name="Chertkov O."/>
            <person name="Detter J.C."/>
            <person name="Han C."/>
            <person name="Tapia R."/>
            <person name="Land M."/>
            <person name="Hauser L."/>
            <person name="Jeffries C."/>
            <person name="Kyrpides N."/>
            <person name="Ivanova N."/>
            <person name="Mikhailova N."/>
            <person name="Beauchemin N."/>
            <person name="Sen A."/>
            <person name="Sur S.A."/>
            <person name="Gtari M."/>
            <person name="Wall L."/>
            <person name="Tisa L."/>
            <person name="Woyke T."/>
        </authorList>
    </citation>
    <scope>NUCLEOTIDE SEQUENCE [LARGE SCALE GENOMIC DNA]</scope>
    <source>
        <strain evidence="4">DSM 45817 / CECT 9037 / EuI1c</strain>
    </source>
</reference>
<evidence type="ECO:0000313" key="4">
    <source>
        <dbReference type="Proteomes" id="UP000002484"/>
    </source>
</evidence>
<dbReference type="KEGG" id="fri:FraEuI1c_6417"/>